<dbReference type="PANTHER" id="PTHR13601:SF2">
    <property type="entry name" value="GAMETOGENETIN-BINDING PROTEIN 2"/>
    <property type="match status" value="1"/>
</dbReference>
<dbReference type="InterPro" id="IPR046341">
    <property type="entry name" value="SET_dom_sf"/>
</dbReference>
<dbReference type="SUPFAM" id="SSF82199">
    <property type="entry name" value="SET domain"/>
    <property type="match status" value="1"/>
</dbReference>
<evidence type="ECO:0000256" key="5">
    <source>
        <dbReference type="ARBA" id="ARBA00023242"/>
    </source>
</evidence>
<evidence type="ECO:0000256" key="2">
    <source>
        <dbReference type="ARBA" id="ARBA00022603"/>
    </source>
</evidence>
<dbReference type="VEuPathDB" id="FungiDB:PC110_g10078"/>
<dbReference type="GO" id="GO:0042054">
    <property type="term" value="F:histone methyltransferase activity"/>
    <property type="evidence" value="ECO:0007669"/>
    <property type="project" value="InterPro"/>
</dbReference>
<dbReference type="SMART" id="SM00317">
    <property type="entry name" value="SET"/>
    <property type="match status" value="1"/>
</dbReference>
<keyword evidence="3" id="KW-0808">Transferase</keyword>
<dbReference type="EMBL" id="RCMI01000102">
    <property type="protein sequence ID" value="KAG2934640.1"/>
    <property type="molecule type" value="Genomic_DNA"/>
</dbReference>
<feature type="domain" description="AWS" evidence="8">
    <location>
        <begin position="70"/>
        <end position="121"/>
    </location>
</feature>
<feature type="compositionally biased region" description="Basic and acidic residues" evidence="6">
    <location>
        <begin position="1"/>
        <end position="15"/>
    </location>
</feature>
<dbReference type="PROSITE" id="PS50280">
    <property type="entry name" value="SET"/>
    <property type="match status" value="1"/>
</dbReference>
<organism evidence="9 10">
    <name type="scientific">Phytophthora cactorum</name>
    <dbReference type="NCBI Taxonomy" id="29920"/>
    <lineage>
        <taxon>Eukaryota</taxon>
        <taxon>Sar</taxon>
        <taxon>Stramenopiles</taxon>
        <taxon>Oomycota</taxon>
        <taxon>Peronosporomycetes</taxon>
        <taxon>Peronosporales</taxon>
        <taxon>Peronosporaceae</taxon>
        <taxon>Phytophthora</taxon>
    </lineage>
</organism>
<dbReference type="InterPro" id="IPR006560">
    <property type="entry name" value="AWS_dom"/>
</dbReference>
<evidence type="ECO:0000259" key="7">
    <source>
        <dbReference type="PROSITE" id="PS50280"/>
    </source>
</evidence>
<dbReference type="PROSITE" id="PS51215">
    <property type="entry name" value="AWS"/>
    <property type="match status" value="1"/>
</dbReference>
<feature type="domain" description="SET" evidence="7">
    <location>
        <begin position="123"/>
        <end position="238"/>
    </location>
</feature>
<accession>A0A8T1D0D4</accession>
<evidence type="ECO:0000256" key="3">
    <source>
        <dbReference type="ARBA" id="ARBA00022679"/>
    </source>
</evidence>
<evidence type="ECO:0000259" key="8">
    <source>
        <dbReference type="PROSITE" id="PS51215"/>
    </source>
</evidence>
<sequence length="985" mass="112345">MNETVKEEAPSKEEDATGDLSALSLDGDRDQAFRASRVSGTRSIEVALAEIQIIKHNVYVQRKERSLPEDEVSICSCEPPMDENEMGCLDGCLNRAALVECKPGFCKCGDRCDNMRIQHGVMPSTQLIDCGRKGLGMKLLEDIKASSFVAEYMGEIVTEQEYYMRRVLYHSEKHRYMMVLSGGEVIDATRMGGWARFINHSCDPNCGVEKWDVNGEERCAIFALRDIVAGEELTFDYKFESFSKAEITECLCDALNCRKVIGMNNKVSKLNKTQKKTAEMAAPAEGPKLLDPVIGLKSRPVQGAKKAEALMQRMARQRLLSHSDIRVLRRSHVMLERNLSWHMEDDFAHLALLPYFITKNSSMMKHTPELKDVPDFFNWRDLPNFPKKRARAGLIQASPPSASYEAQWSHSVVKIRNVSELIAMAGCDREPSPDAGSKQPSDKCSPNSSCQCQPSAAETREFRKRWLLLTDRERVAALRGDVNQFLQTANDLLPCPGCRNSAEALYYKLVDGIVRVPQVVSRSGLCFDKDNHFRLNESYLNSPDTSFSLFYHQERWANATLAKPTKPNSKAGTSRARCPLHSQRVRGRPRPAAFEALWHKLPEDHQRHLSHIDSDQFLTDLESYLRRHRFCCRCKEKVLEAYDLLIGSSCSEDDCEDCGGFECSEKHHEHSDYGDDLHYTSYLFDELAFSRATNQIIVPCNIEFMSQLMSRADQEVVGDWGDRHARTIAEAQDEVLICLGMVIWDKMQNLWTKSRSEKRSEELLVHCAVSTLRRNFDEAVEALHGEEMMEQLLAEEDDESRRLAKKKEKRKEKKKKRKTASKQKQVDRSESEKSQQAEKQKPKQTKSRKQSDSSKTVTSQSSTNSISSQGDDDDLNSSSRSLDPKGPHQCDSTCDEPCLRGNMTYDERMEWQLLSSMGWDASNQFTSSLPELDVDTDDENHGIPEDEIRFWKQNRSSLVRRRMAQRQKLQERFDQFVLRTTSLDA</sequence>
<evidence type="ECO:0000313" key="10">
    <source>
        <dbReference type="Proteomes" id="UP000774804"/>
    </source>
</evidence>
<feature type="compositionally biased region" description="Basic and acidic residues" evidence="6">
    <location>
        <begin position="824"/>
        <end position="841"/>
    </location>
</feature>
<protein>
    <submittedName>
        <fullName evidence="9">Uncharacterized protein</fullName>
    </submittedName>
</protein>
<name>A0A8T1D0D4_9STRA</name>
<dbReference type="GO" id="GO:0005737">
    <property type="term" value="C:cytoplasm"/>
    <property type="evidence" value="ECO:0007669"/>
    <property type="project" value="TreeGrafter"/>
</dbReference>
<feature type="compositionally biased region" description="Low complexity" evidence="6">
    <location>
        <begin position="853"/>
        <end position="869"/>
    </location>
</feature>
<evidence type="ECO:0000256" key="1">
    <source>
        <dbReference type="ARBA" id="ARBA00004123"/>
    </source>
</evidence>
<dbReference type="Pfam" id="PF17907">
    <property type="entry name" value="AWS"/>
    <property type="match status" value="1"/>
</dbReference>
<dbReference type="InterPro" id="IPR001214">
    <property type="entry name" value="SET_dom"/>
</dbReference>
<feature type="region of interest" description="Disordered" evidence="6">
    <location>
        <begin position="429"/>
        <end position="450"/>
    </location>
</feature>
<comment type="subcellular location">
    <subcellularLocation>
        <location evidence="1">Nucleus</location>
    </subcellularLocation>
</comment>
<keyword evidence="2" id="KW-0489">Methyltransferase</keyword>
<feature type="region of interest" description="Disordered" evidence="6">
    <location>
        <begin position="1"/>
        <end position="24"/>
    </location>
</feature>
<comment type="caution">
    <text evidence="9">The sequence shown here is derived from an EMBL/GenBank/DDBJ whole genome shotgun (WGS) entry which is preliminary data.</text>
</comment>
<evidence type="ECO:0000256" key="4">
    <source>
        <dbReference type="ARBA" id="ARBA00022691"/>
    </source>
</evidence>
<dbReference type="Proteomes" id="UP000774804">
    <property type="component" value="Unassembled WGS sequence"/>
</dbReference>
<feature type="region of interest" description="Disordered" evidence="6">
    <location>
        <begin position="793"/>
        <end position="897"/>
    </location>
</feature>
<evidence type="ECO:0000313" key="9">
    <source>
        <dbReference type="EMBL" id="KAG2934640.1"/>
    </source>
</evidence>
<dbReference type="SMART" id="SM00570">
    <property type="entry name" value="AWS"/>
    <property type="match status" value="1"/>
</dbReference>
<dbReference type="VEuPathDB" id="FungiDB:PC110_g10079"/>
<keyword evidence="5" id="KW-0539">Nucleus</keyword>
<dbReference type="AlphaFoldDB" id="A0A8T1D0D4"/>
<dbReference type="GO" id="GO:0032259">
    <property type="term" value="P:methylation"/>
    <property type="evidence" value="ECO:0007669"/>
    <property type="project" value="UniProtKB-KW"/>
</dbReference>
<dbReference type="InterPro" id="IPR026073">
    <property type="entry name" value="GGNBP2"/>
</dbReference>
<dbReference type="Gene3D" id="2.170.270.10">
    <property type="entry name" value="SET domain"/>
    <property type="match status" value="1"/>
</dbReference>
<dbReference type="Pfam" id="PF00856">
    <property type="entry name" value="SET"/>
    <property type="match status" value="1"/>
</dbReference>
<reference evidence="9" key="1">
    <citation type="submission" date="2018-10" db="EMBL/GenBank/DDBJ databases">
        <title>Effector identification in a new, highly contiguous assembly of the strawberry crown rot pathogen Phytophthora cactorum.</title>
        <authorList>
            <person name="Armitage A.D."/>
            <person name="Nellist C.F."/>
            <person name="Bates H."/>
            <person name="Vickerstaff R.J."/>
            <person name="Harrison R.J."/>
        </authorList>
    </citation>
    <scope>NUCLEOTIDE SEQUENCE</scope>
    <source>
        <strain evidence="9">4032</strain>
    </source>
</reference>
<keyword evidence="4" id="KW-0949">S-adenosyl-L-methionine</keyword>
<proteinExistence type="predicted"/>
<dbReference type="PANTHER" id="PTHR13601">
    <property type="entry name" value="GAMETOGENETIN-BINDING PROTEIN 2"/>
    <property type="match status" value="1"/>
</dbReference>
<gene>
    <name evidence="9" type="ORF">PC115_g5095</name>
</gene>
<evidence type="ECO:0000256" key="6">
    <source>
        <dbReference type="SAM" id="MobiDB-lite"/>
    </source>
</evidence>
<feature type="compositionally biased region" description="Basic residues" evidence="6">
    <location>
        <begin position="803"/>
        <end position="821"/>
    </location>
</feature>
<dbReference type="GO" id="GO:0005634">
    <property type="term" value="C:nucleus"/>
    <property type="evidence" value="ECO:0007669"/>
    <property type="project" value="UniProtKB-SubCell"/>
</dbReference>